<evidence type="ECO:0000259" key="6">
    <source>
        <dbReference type="SMART" id="SM00479"/>
    </source>
</evidence>
<evidence type="ECO:0000256" key="4">
    <source>
        <dbReference type="ARBA" id="ARBA00025483"/>
    </source>
</evidence>
<comment type="function">
    <text evidence="4">DNA polymerase III is a complex, multichain enzyme responsible for most of the replicative synthesis in bacteria. The epsilon subunit contain the editing function and is a proofreading 3'-5' exonuclease.</text>
</comment>
<dbReference type="OrthoDB" id="9803913at2"/>
<dbReference type="GO" id="GO:0003677">
    <property type="term" value="F:DNA binding"/>
    <property type="evidence" value="ECO:0007669"/>
    <property type="project" value="InterPro"/>
</dbReference>
<dbReference type="CDD" id="cd06127">
    <property type="entry name" value="DEDDh"/>
    <property type="match status" value="1"/>
</dbReference>
<evidence type="ECO:0000256" key="5">
    <source>
        <dbReference type="ARBA" id="ARBA00026073"/>
    </source>
</evidence>
<dbReference type="GO" id="GO:0008408">
    <property type="term" value="F:3'-5' exonuclease activity"/>
    <property type="evidence" value="ECO:0007669"/>
    <property type="project" value="TreeGrafter"/>
</dbReference>
<feature type="domain" description="Exonuclease" evidence="6">
    <location>
        <begin position="2"/>
        <end position="169"/>
    </location>
</feature>
<dbReference type="eggNOG" id="COG0847">
    <property type="taxonomic scope" value="Bacteria"/>
</dbReference>
<organism evidence="7 8">
    <name type="scientific">Pseudobdellovibrio exovorus JSS</name>
    <dbReference type="NCBI Taxonomy" id="1184267"/>
    <lineage>
        <taxon>Bacteria</taxon>
        <taxon>Pseudomonadati</taxon>
        <taxon>Bdellovibrionota</taxon>
        <taxon>Bdellovibrionia</taxon>
        <taxon>Bdellovibrionales</taxon>
        <taxon>Pseudobdellovibrionaceae</taxon>
        <taxon>Pseudobdellovibrio</taxon>
    </lineage>
</organism>
<dbReference type="AlphaFoldDB" id="M4VFA7"/>
<dbReference type="EMBL" id="CP003537">
    <property type="protein sequence ID" value="AGH96736.1"/>
    <property type="molecule type" value="Genomic_DNA"/>
</dbReference>
<name>M4VFA7_9BACT</name>
<dbReference type="Proteomes" id="UP000012040">
    <property type="component" value="Chromosome"/>
</dbReference>
<proteinExistence type="predicted"/>
<evidence type="ECO:0000313" key="8">
    <source>
        <dbReference type="Proteomes" id="UP000012040"/>
    </source>
</evidence>
<dbReference type="HOGENOM" id="CLU_047806_7_1_7"/>
<dbReference type="Pfam" id="PF00929">
    <property type="entry name" value="RNase_T"/>
    <property type="match status" value="1"/>
</dbReference>
<keyword evidence="8" id="KW-1185">Reference proteome</keyword>
<dbReference type="RefSeq" id="WP_015471226.1">
    <property type="nucleotide sequence ID" value="NC_020813.1"/>
</dbReference>
<dbReference type="InterPro" id="IPR036397">
    <property type="entry name" value="RNaseH_sf"/>
</dbReference>
<dbReference type="PANTHER" id="PTHR30231:SF4">
    <property type="entry name" value="PROTEIN NEN2"/>
    <property type="match status" value="1"/>
</dbReference>
<evidence type="ECO:0000256" key="3">
    <source>
        <dbReference type="ARBA" id="ARBA00022839"/>
    </source>
</evidence>
<gene>
    <name evidence="7" type="ORF">A11Q_2520</name>
</gene>
<comment type="subunit">
    <text evidence="5">DNA polymerase III contains a core (composed of alpha, epsilon and theta chains) that associates with a tau subunit. This core dimerizes to form the POLIII' complex. PolIII' associates with the gamma complex (composed of gamma, delta, delta', psi and chi chains) and with the beta chain to form the complete DNA polymerase III complex.</text>
</comment>
<dbReference type="InterPro" id="IPR013520">
    <property type="entry name" value="Ribonucl_H"/>
</dbReference>
<keyword evidence="3" id="KW-0269">Exonuclease</keyword>
<evidence type="ECO:0000256" key="2">
    <source>
        <dbReference type="ARBA" id="ARBA00022801"/>
    </source>
</evidence>
<keyword evidence="2" id="KW-0378">Hydrolase</keyword>
<dbReference type="GO" id="GO:0003887">
    <property type="term" value="F:DNA-directed DNA polymerase activity"/>
    <property type="evidence" value="ECO:0007669"/>
    <property type="project" value="InterPro"/>
</dbReference>
<dbReference type="Gene3D" id="3.30.420.10">
    <property type="entry name" value="Ribonuclease H-like superfamily/Ribonuclease H"/>
    <property type="match status" value="1"/>
</dbReference>
<dbReference type="NCBIfam" id="TIGR00573">
    <property type="entry name" value="dnaq"/>
    <property type="match status" value="1"/>
</dbReference>
<reference evidence="7 8" key="1">
    <citation type="journal article" date="2013" name="ISME J.">
        <title>By their genes ye shall know them: genomic signatures of predatory bacteria.</title>
        <authorList>
            <person name="Pasternak Z."/>
            <person name="Pietrokovski S."/>
            <person name="Rotem O."/>
            <person name="Gophna U."/>
            <person name="Lurie-Weinberger M.N."/>
            <person name="Jurkevitch E."/>
        </authorList>
    </citation>
    <scope>NUCLEOTIDE SEQUENCE [LARGE SCALE GENOMIC DNA]</scope>
    <source>
        <strain evidence="7 8">JSS</strain>
    </source>
</reference>
<dbReference type="PATRIC" id="fig|1184267.3.peg.2547"/>
<evidence type="ECO:0000313" key="7">
    <source>
        <dbReference type="EMBL" id="AGH96736.1"/>
    </source>
</evidence>
<dbReference type="InterPro" id="IPR012337">
    <property type="entry name" value="RNaseH-like_sf"/>
</dbReference>
<accession>M4VFA7</accession>
<dbReference type="InterPro" id="IPR006054">
    <property type="entry name" value="DnaQ"/>
</dbReference>
<dbReference type="STRING" id="1184267.A11Q_2520"/>
<evidence type="ECO:0000256" key="1">
    <source>
        <dbReference type="ARBA" id="ARBA00022722"/>
    </source>
</evidence>
<dbReference type="FunFam" id="3.30.420.10:FF:000045">
    <property type="entry name" value="3'-5' exonuclease DinG"/>
    <property type="match status" value="1"/>
</dbReference>
<dbReference type="SMART" id="SM00479">
    <property type="entry name" value="EXOIII"/>
    <property type="match status" value="1"/>
</dbReference>
<dbReference type="PANTHER" id="PTHR30231">
    <property type="entry name" value="DNA POLYMERASE III SUBUNIT EPSILON"/>
    <property type="match status" value="1"/>
</dbReference>
<protein>
    <submittedName>
        <fullName evidence="7">DNA polymerase III alpha subunit</fullName>
    </submittedName>
</protein>
<dbReference type="SUPFAM" id="SSF53098">
    <property type="entry name" value="Ribonuclease H-like"/>
    <property type="match status" value="1"/>
</dbReference>
<keyword evidence="1" id="KW-0540">Nuclease</keyword>
<dbReference type="KEGG" id="bex:A11Q_2520"/>
<sequence length="204" mass="22228">MRFIAFDLETTGTVPGVDQIVEIGAVRFNEQGIVDSVFSTLVDPQRSIPPGASAVNGITDAMVAGKPKIDSLLPAFAEFCEDLILVAHNAPFDAQFLISDIKKHEAPAPLGVIVDTLPISRKVFPGLANYKLGTLVQHLKIPAGEFHRAEEDATYCGNVFLEMIRRISVGGKAPQVENLVALTGKPELRFPQIERQPKQMGFMF</sequence>
<dbReference type="GO" id="GO:0006260">
    <property type="term" value="P:DNA replication"/>
    <property type="evidence" value="ECO:0007669"/>
    <property type="project" value="InterPro"/>
</dbReference>